<accession>A0A1H9NHM4</accession>
<evidence type="ECO:0000256" key="2">
    <source>
        <dbReference type="ARBA" id="ARBA00022840"/>
    </source>
</evidence>
<dbReference type="AlphaFoldDB" id="A0A1H9NHM4"/>
<keyword evidence="2" id="KW-0067">ATP-binding</keyword>
<keyword evidence="4" id="KW-1133">Transmembrane helix</keyword>
<evidence type="ECO:0000313" key="7">
    <source>
        <dbReference type="Proteomes" id="UP000199021"/>
    </source>
</evidence>
<protein>
    <submittedName>
        <fullName evidence="6">MutS domain V</fullName>
    </submittedName>
</protein>
<proteinExistence type="predicted"/>
<dbReference type="EMBL" id="FOFB01000037">
    <property type="protein sequence ID" value="SER35436.1"/>
    <property type="molecule type" value="Genomic_DNA"/>
</dbReference>
<dbReference type="SUPFAM" id="SSF52540">
    <property type="entry name" value="P-loop containing nucleoside triphosphate hydrolases"/>
    <property type="match status" value="1"/>
</dbReference>
<keyword evidence="7" id="KW-1185">Reference proteome</keyword>
<dbReference type="InterPro" id="IPR036187">
    <property type="entry name" value="DNA_mismatch_repair_MutS_sf"/>
</dbReference>
<evidence type="ECO:0000256" key="1">
    <source>
        <dbReference type="ARBA" id="ARBA00022741"/>
    </source>
</evidence>
<dbReference type="PANTHER" id="PTHR11361:SF99">
    <property type="entry name" value="DNA MISMATCH REPAIR PROTEIN"/>
    <property type="match status" value="1"/>
</dbReference>
<dbReference type="RefSeq" id="WP_090173017.1">
    <property type="nucleotide sequence ID" value="NZ_FOFB01000037.1"/>
</dbReference>
<dbReference type="OrthoDB" id="9802448at2"/>
<evidence type="ECO:0000259" key="5">
    <source>
        <dbReference type="SMART" id="SM00534"/>
    </source>
</evidence>
<evidence type="ECO:0000313" key="6">
    <source>
        <dbReference type="EMBL" id="SER35436.1"/>
    </source>
</evidence>
<dbReference type="GO" id="GO:0030983">
    <property type="term" value="F:mismatched DNA binding"/>
    <property type="evidence" value="ECO:0007669"/>
    <property type="project" value="InterPro"/>
</dbReference>
<keyword evidence="4" id="KW-0812">Transmembrane</keyword>
<dbReference type="SMART" id="SM00534">
    <property type="entry name" value="MUTSac"/>
    <property type="match status" value="1"/>
</dbReference>
<keyword evidence="3" id="KW-0238">DNA-binding</keyword>
<evidence type="ECO:0000256" key="4">
    <source>
        <dbReference type="SAM" id="Phobius"/>
    </source>
</evidence>
<gene>
    <name evidence="6" type="ORF">SAMN05444359_1378</name>
</gene>
<keyword evidence="4" id="KW-0472">Membrane</keyword>
<reference evidence="7" key="1">
    <citation type="submission" date="2016-10" db="EMBL/GenBank/DDBJ databases">
        <authorList>
            <person name="Varghese N."/>
            <person name="Submissions S."/>
        </authorList>
    </citation>
    <scope>NUCLEOTIDE SEQUENCE [LARGE SCALE GENOMIC DNA]</scope>
    <source>
        <strain evidence="7">DSM 24740</strain>
    </source>
</reference>
<feature type="transmembrane region" description="Helical" evidence="4">
    <location>
        <begin position="30"/>
        <end position="48"/>
    </location>
</feature>
<dbReference type="Gene3D" id="3.40.50.300">
    <property type="entry name" value="P-loop containing nucleotide triphosphate hydrolases"/>
    <property type="match status" value="1"/>
</dbReference>
<dbReference type="InterPro" id="IPR045076">
    <property type="entry name" value="MutS"/>
</dbReference>
<dbReference type="InParanoid" id="A0A1H9NHM4"/>
<dbReference type="Proteomes" id="UP000199021">
    <property type="component" value="Unassembled WGS sequence"/>
</dbReference>
<dbReference type="Pfam" id="PF00488">
    <property type="entry name" value="MutS_V"/>
    <property type="match status" value="1"/>
</dbReference>
<dbReference type="GO" id="GO:0005524">
    <property type="term" value="F:ATP binding"/>
    <property type="evidence" value="ECO:0007669"/>
    <property type="project" value="UniProtKB-KW"/>
</dbReference>
<sequence>MPSPSEFYRQTFQEQTSLAEKYTQRYERLALVRLVVFIGWLAAVIVLITTNFFWGLGFLILTVPVLVWGVRHHLALRRAGEDASILAGLADGESRALNHDFGHFEDGKAFLNSAHPYALDLDIFGRHSLFQYVNRTVTAPGQARLAEHLLSGLTEEGRARTQVQGKVLGDMPDWCLRFRTIGHELNDDIRHFERLLTWLDRPAVVSGRWESLALLLAPFLSLASLVYMLFVGPWYVGALGLVPAILMLRKYKEIIPREHAYTAEMGTLLSRYAALLEHISTLPGEQRVGEGVSPALRTLSYRISQLDVRYNPFVMLLELGGLWSLQWLRKLDVWRAEYREELPRWLDTLAETDALVSWATLRHNHPGWTDAEWTEDPIFEARSLGHPLLSPAGRVTNDLSMRTDGHIHLVTGSNMAGKSTWLRTVGINIVLANAGAPTCSLHLRLRPLQVWTSMRTQDDLSESTSSFYAELKRLKAIIGAVSDPDQQVFFLLDEILKGTNSRDRHTGSRALIRQLIRERGAGIIATHDLELAALENEPGSRVENYAMEVQTDGDQLTFDYKLHPGVCQSFNATALMARMGIDIPEEEIRLRHD</sequence>
<dbReference type="InterPro" id="IPR027417">
    <property type="entry name" value="P-loop_NTPase"/>
</dbReference>
<dbReference type="GO" id="GO:0005829">
    <property type="term" value="C:cytosol"/>
    <property type="evidence" value="ECO:0007669"/>
    <property type="project" value="TreeGrafter"/>
</dbReference>
<dbReference type="GO" id="GO:0140664">
    <property type="term" value="F:ATP-dependent DNA damage sensor activity"/>
    <property type="evidence" value="ECO:0007669"/>
    <property type="project" value="InterPro"/>
</dbReference>
<evidence type="ECO:0000256" key="3">
    <source>
        <dbReference type="ARBA" id="ARBA00023125"/>
    </source>
</evidence>
<feature type="domain" description="DNA mismatch repair proteins mutS family" evidence="5">
    <location>
        <begin position="405"/>
        <end position="591"/>
    </location>
</feature>
<dbReference type="PANTHER" id="PTHR11361">
    <property type="entry name" value="DNA MISMATCH REPAIR PROTEIN MUTS FAMILY MEMBER"/>
    <property type="match status" value="1"/>
</dbReference>
<dbReference type="SUPFAM" id="SSF48334">
    <property type="entry name" value="DNA repair protein MutS, domain III"/>
    <property type="match status" value="1"/>
</dbReference>
<dbReference type="GO" id="GO:0006298">
    <property type="term" value="P:mismatch repair"/>
    <property type="evidence" value="ECO:0007669"/>
    <property type="project" value="InterPro"/>
</dbReference>
<keyword evidence="1" id="KW-0547">Nucleotide-binding</keyword>
<dbReference type="STRING" id="478744.SAMN05444359_1378"/>
<name>A0A1H9NHM4_9BACT</name>
<feature type="transmembrane region" description="Helical" evidence="4">
    <location>
        <begin position="54"/>
        <end position="70"/>
    </location>
</feature>
<organism evidence="6 7">
    <name type="scientific">Neolewinella agarilytica</name>
    <dbReference type="NCBI Taxonomy" id="478744"/>
    <lineage>
        <taxon>Bacteria</taxon>
        <taxon>Pseudomonadati</taxon>
        <taxon>Bacteroidota</taxon>
        <taxon>Saprospiria</taxon>
        <taxon>Saprospirales</taxon>
        <taxon>Lewinellaceae</taxon>
        <taxon>Neolewinella</taxon>
    </lineage>
</organism>
<feature type="transmembrane region" description="Helical" evidence="4">
    <location>
        <begin position="234"/>
        <end position="251"/>
    </location>
</feature>
<dbReference type="InterPro" id="IPR000432">
    <property type="entry name" value="DNA_mismatch_repair_MutS_C"/>
</dbReference>